<dbReference type="AlphaFoldDB" id="A0AAP0FNI8"/>
<dbReference type="Proteomes" id="UP001420932">
    <property type="component" value="Unassembled WGS sequence"/>
</dbReference>
<organism evidence="1 2">
    <name type="scientific">Stephania yunnanensis</name>
    <dbReference type="NCBI Taxonomy" id="152371"/>
    <lineage>
        <taxon>Eukaryota</taxon>
        <taxon>Viridiplantae</taxon>
        <taxon>Streptophyta</taxon>
        <taxon>Embryophyta</taxon>
        <taxon>Tracheophyta</taxon>
        <taxon>Spermatophyta</taxon>
        <taxon>Magnoliopsida</taxon>
        <taxon>Ranunculales</taxon>
        <taxon>Menispermaceae</taxon>
        <taxon>Menispermoideae</taxon>
        <taxon>Cissampelideae</taxon>
        <taxon>Stephania</taxon>
    </lineage>
</organism>
<gene>
    <name evidence="1" type="ORF">Syun_023285</name>
</gene>
<keyword evidence="2" id="KW-1185">Reference proteome</keyword>
<reference evidence="1 2" key="1">
    <citation type="submission" date="2024-01" db="EMBL/GenBank/DDBJ databases">
        <title>Genome assemblies of Stephania.</title>
        <authorList>
            <person name="Yang L."/>
        </authorList>
    </citation>
    <scope>NUCLEOTIDE SEQUENCE [LARGE SCALE GENOMIC DNA]</scope>
    <source>
        <strain evidence="1">YNDBR</strain>
        <tissue evidence="1">Leaf</tissue>
    </source>
</reference>
<sequence length="107" mass="11551">MAGLEAVRLFSASSCSYCDGGKDPRRLLTGWASNARMPPWSKSGAAYGLSTKGRISVLSDTAVKAVHALLFLFLSWPKEGKEAEGSFGNKAPLKVKPYPVVEYLFPI</sequence>
<proteinExistence type="predicted"/>
<comment type="caution">
    <text evidence="1">The sequence shown here is derived from an EMBL/GenBank/DDBJ whole genome shotgun (WGS) entry which is preliminary data.</text>
</comment>
<dbReference type="EMBL" id="JBBNAF010000010">
    <property type="protein sequence ID" value="KAK9107274.1"/>
    <property type="molecule type" value="Genomic_DNA"/>
</dbReference>
<name>A0AAP0FNI8_9MAGN</name>
<protein>
    <submittedName>
        <fullName evidence="1">Uncharacterized protein</fullName>
    </submittedName>
</protein>
<accession>A0AAP0FNI8</accession>
<evidence type="ECO:0000313" key="1">
    <source>
        <dbReference type="EMBL" id="KAK9107274.1"/>
    </source>
</evidence>
<evidence type="ECO:0000313" key="2">
    <source>
        <dbReference type="Proteomes" id="UP001420932"/>
    </source>
</evidence>